<dbReference type="CDD" id="cd01948">
    <property type="entry name" value="EAL"/>
    <property type="match status" value="1"/>
</dbReference>
<dbReference type="SMART" id="SM00267">
    <property type="entry name" value="GGDEF"/>
    <property type="match status" value="1"/>
</dbReference>
<organism evidence="5 6">
    <name type="scientific">Bordetella avium (strain 197N)</name>
    <dbReference type="NCBI Taxonomy" id="360910"/>
    <lineage>
        <taxon>Bacteria</taxon>
        <taxon>Pseudomonadati</taxon>
        <taxon>Pseudomonadota</taxon>
        <taxon>Betaproteobacteria</taxon>
        <taxon>Burkholderiales</taxon>
        <taxon>Alcaligenaceae</taxon>
        <taxon>Bordetella</taxon>
    </lineage>
</organism>
<keyword evidence="6" id="KW-1185">Reference proteome</keyword>
<dbReference type="Gene3D" id="3.10.580.10">
    <property type="entry name" value="CBS-domain"/>
    <property type="match status" value="1"/>
</dbReference>
<dbReference type="AlphaFoldDB" id="Q2L0C5"/>
<dbReference type="RefSeq" id="WP_012417602.1">
    <property type="nucleotide sequence ID" value="NC_010645.1"/>
</dbReference>
<dbReference type="InterPro" id="IPR050706">
    <property type="entry name" value="Cyclic-di-GMP_PDE-like"/>
</dbReference>
<dbReference type="SUPFAM" id="SSF55073">
    <property type="entry name" value="Nucleotide cyclase"/>
    <property type="match status" value="1"/>
</dbReference>
<name>Q2L0C5_BORA1</name>
<dbReference type="SMART" id="SM00052">
    <property type="entry name" value="EAL"/>
    <property type="match status" value="1"/>
</dbReference>
<evidence type="ECO:0000259" key="2">
    <source>
        <dbReference type="PROSITE" id="PS50883"/>
    </source>
</evidence>
<dbReference type="eggNOG" id="COG0517">
    <property type="taxonomic scope" value="Bacteria"/>
</dbReference>
<dbReference type="Pfam" id="PF00563">
    <property type="entry name" value="EAL"/>
    <property type="match status" value="1"/>
</dbReference>
<dbReference type="Pfam" id="PF00990">
    <property type="entry name" value="GGDEF"/>
    <property type="match status" value="1"/>
</dbReference>
<feature type="domain" description="GGDEF" evidence="3">
    <location>
        <begin position="439"/>
        <end position="596"/>
    </location>
</feature>
<dbReference type="EMBL" id="AM167904">
    <property type="protein sequence ID" value="CAJ49543.1"/>
    <property type="molecule type" value="Genomic_DNA"/>
</dbReference>
<dbReference type="InterPro" id="IPR001633">
    <property type="entry name" value="EAL_dom"/>
</dbReference>
<dbReference type="Gene3D" id="3.20.20.450">
    <property type="entry name" value="EAL domain"/>
    <property type="match status" value="1"/>
</dbReference>
<dbReference type="HOGENOM" id="CLU_015702_2_1_4"/>
<dbReference type="SUPFAM" id="SSF141868">
    <property type="entry name" value="EAL domain-like"/>
    <property type="match status" value="1"/>
</dbReference>
<dbReference type="PROSITE" id="PS51371">
    <property type="entry name" value="CBS"/>
    <property type="match status" value="1"/>
</dbReference>
<keyword evidence="1" id="KW-0129">CBS domain</keyword>
<dbReference type="InterPro" id="IPR035919">
    <property type="entry name" value="EAL_sf"/>
</dbReference>
<evidence type="ECO:0000259" key="4">
    <source>
        <dbReference type="PROSITE" id="PS51371"/>
    </source>
</evidence>
<accession>Q2L0C5</accession>
<protein>
    <submittedName>
        <fullName evidence="5">Signaling protein</fullName>
    </submittedName>
</protein>
<sequence>MNAQPASTTSIAHLPWLIQRRMLQPCYQPLVDLSQGRVHGHESLIRGPAGSPLHLPDALFAAARRTGLRHELEWECFRAGAANYARQTGDGKLFLNLSGSAIIDYWERWGRDLPQRLLGDTGLTASRIVIELTDHNPESEDLATLRQALQCLRQSGMKLALDDYGVGHASLQLWMELRPDLVKIDRYFFRDIHRDANRLAVVRGMVAVAQQLNTAIVAEGIETQEDLLIIGDLGIRYAQGWCLGHPQHEAAYGLPAALASTLPLAPRAANTAGSGRTALDLRVEAPAVYLNRHSNDDVHRLFQEQRHLHSLAVLDDQDRPIGIINRRDFLEHYAQRYTRDLFGRNRCDTFMNAEPVLVDIGASIDQLSHVLTSEDQRYLADGFVVTRHSRYDGLGTGEALVRSVTEIRLEAARYANPLTALPGNIPISKHIAQLLDSPGEFVIGYADLNNFKPFNDVYGYWRGDDMILLCAETIKRHCDAQRDFVGHVGGDDFIVALRSPDWQERLSRTIEEFNERAVGLYDGQGRKQGGIHAEDRYGSLRFFPFVTLGIGALLVQPALLADRASSKRVRPEDIASAAAHVKHKVKHGNLPMVLETYRPPR</sequence>
<dbReference type="InterPro" id="IPR000644">
    <property type="entry name" value="CBS_dom"/>
</dbReference>
<proteinExistence type="predicted"/>
<dbReference type="PROSITE" id="PS50887">
    <property type="entry name" value="GGDEF"/>
    <property type="match status" value="1"/>
</dbReference>
<evidence type="ECO:0000313" key="5">
    <source>
        <dbReference type="EMBL" id="CAJ49543.1"/>
    </source>
</evidence>
<dbReference type="eggNOG" id="COG2200">
    <property type="taxonomic scope" value="Bacteria"/>
</dbReference>
<evidence type="ECO:0000259" key="3">
    <source>
        <dbReference type="PROSITE" id="PS50887"/>
    </source>
</evidence>
<feature type="domain" description="CBS" evidence="4">
    <location>
        <begin position="281"/>
        <end position="341"/>
    </location>
</feature>
<dbReference type="SUPFAM" id="SSF54631">
    <property type="entry name" value="CBS-domain pair"/>
    <property type="match status" value="1"/>
</dbReference>
<gene>
    <name evidence="5" type="ordered locus">BAV1934</name>
</gene>
<dbReference type="OrthoDB" id="9813903at2"/>
<dbReference type="Gene3D" id="3.30.70.270">
    <property type="match status" value="1"/>
</dbReference>
<dbReference type="PANTHER" id="PTHR33121">
    <property type="entry name" value="CYCLIC DI-GMP PHOSPHODIESTERASE PDEF"/>
    <property type="match status" value="1"/>
</dbReference>
<dbReference type="PANTHER" id="PTHR33121:SF76">
    <property type="entry name" value="SIGNALING PROTEIN"/>
    <property type="match status" value="1"/>
</dbReference>
<dbReference type="STRING" id="360910.BAV1934"/>
<dbReference type="Proteomes" id="UP000001977">
    <property type="component" value="Chromosome"/>
</dbReference>
<dbReference type="InterPro" id="IPR000160">
    <property type="entry name" value="GGDEF_dom"/>
</dbReference>
<dbReference type="GO" id="GO:0071111">
    <property type="term" value="F:cyclic-guanylate-specific phosphodiesterase activity"/>
    <property type="evidence" value="ECO:0007669"/>
    <property type="project" value="InterPro"/>
</dbReference>
<dbReference type="CDD" id="cd04598">
    <property type="entry name" value="CBS_pair_GGDEF_EAL"/>
    <property type="match status" value="1"/>
</dbReference>
<feature type="domain" description="EAL" evidence="2">
    <location>
        <begin position="7"/>
        <end position="260"/>
    </location>
</feature>
<reference evidence="5 6" key="1">
    <citation type="journal article" date="2006" name="J. Bacteriol.">
        <title>Comparison of the genome sequence of the poultry pathogen Bordetella avium with those of B. bronchiseptica, B. pertussis, and B. parapertussis reveals extensive diversity in surface structures associated with host interaction.</title>
        <authorList>
            <person name="Sebaihia M."/>
            <person name="Preston A."/>
            <person name="Maskell D.J."/>
            <person name="Kuzmiak H."/>
            <person name="Connell T.D."/>
            <person name="King N.D."/>
            <person name="Orndorff P.E."/>
            <person name="Miyamoto D.M."/>
            <person name="Thomson N.R."/>
            <person name="Harris D."/>
            <person name="Goble A."/>
            <person name="Lord A."/>
            <person name="Murphy L."/>
            <person name="Quail M.A."/>
            <person name="Rutter S."/>
            <person name="Squares R."/>
            <person name="Squares S."/>
            <person name="Woodward J."/>
            <person name="Parkhill J."/>
            <person name="Temple L.M."/>
        </authorList>
    </citation>
    <scope>NUCLEOTIDE SEQUENCE [LARGE SCALE GENOMIC DNA]</scope>
    <source>
        <strain evidence="5 6">197N</strain>
    </source>
</reference>
<dbReference type="InterPro" id="IPR029787">
    <property type="entry name" value="Nucleotide_cyclase"/>
</dbReference>
<evidence type="ECO:0000313" key="6">
    <source>
        <dbReference type="Proteomes" id="UP000001977"/>
    </source>
</evidence>
<dbReference type="KEGG" id="bav:BAV1934"/>
<dbReference type="InterPro" id="IPR043128">
    <property type="entry name" value="Rev_trsase/Diguanyl_cyclase"/>
</dbReference>
<dbReference type="PROSITE" id="PS50883">
    <property type="entry name" value="EAL"/>
    <property type="match status" value="1"/>
</dbReference>
<dbReference type="Pfam" id="PF00571">
    <property type="entry name" value="CBS"/>
    <property type="match status" value="1"/>
</dbReference>
<dbReference type="eggNOG" id="COG2199">
    <property type="taxonomic scope" value="Bacteria"/>
</dbReference>
<evidence type="ECO:0000256" key="1">
    <source>
        <dbReference type="PROSITE-ProRule" id="PRU00703"/>
    </source>
</evidence>
<dbReference type="InterPro" id="IPR046342">
    <property type="entry name" value="CBS_dom_sf"/>
</dbReference>